<evidence type="ECO:0000256" key="1">
    <source>
        <dbReference type="SAM" id="MobiDB-lite"/>
    </source>
</evidence>
<reference evidence="2 3" key="1">
    <citation type="journal article" date="2019" name="Sci. Rep.">
        <title>Orb-weaving spider Araneus ventricosus genome elucidates the spidroin gene catalogue.</title>
        <authorList>
            <person name="Kono N."/>
            <person name="Nakamura H."/>
            <person name="Ohtoshi R."/>
            <person name="Moran D.A.P."/>
            <person name="Shinohara A."/>
            <person name="Yoshida Y."/>
            <person name="Fujiwara M."/>
            <person name="Mori M."/>
            <person name="Tomita M."/>
            <person name="Arakawa K."/>
        </authorList>
    </citation>
    <scope>NUCLEOTIDE SEQUENCE [LARGE SCALE GENOMIC DNA]</scope>
</reference>
<evidence type="ECO:0000313" key="3">
    <source>
        <dbReference type="Proteomes" id="UP000499080"/>
    </source>
</evidence>
<evidence type="ECO:0000313" key="2">
    <source>
        <dbReference type="EMBL" id="GBN78720.1"/>
    </source>
</evidence>
<protein>
    <submittedName>
        <fullName evidence="2">Uncharacterized protein</fullName>
    </submittedName>
</protein>
<accession>A0A4Y2RUR9</accession>
<dbReference type="Proteomes" id="UP000499080">
    <property type="component" value="Unassembled WGS sequence"/>
</dbReference>
<name>A0A4Y2RUR9_ARAVE</name>
<feature type="region of interest" description="Disordered" evidence="1">
    <location>
        <begin position="1"/>
        <end position="45"/>
    </location>
</feature>
<dbReference type="EMBL" id="BGPR01018282">
    <property type="protein sequence ID" value="GBN78720.1"/>
    <property type="molecule type" value="Genomic_DNA"/>
</dbReference>
<proteinExistence type="predicted"/>
<gene>
    <name evidence="2" type="ORF">AVEN_205421_1</name>
</gene>
<comment type="caution">
    <text evidence="2">The sequence shown here is derived from an EMBL/GenBank/DDBJ whole genome shotgun (WGS) entry which is preliminary data.</text>
</comment>
<keyword evidence="3" id="KW-1185">Reference proteome</keyword>
<sequence length="117" mass="12846">MDFRSPQARANDNPSYGPPYPLQPINGKSGGTEQEEKDPISGNERKRLQKTYFRIFDPGAKTIILGEIRHWMGDGSGENFPEICVVLGEVPEVCVGLEEVPEVCAVLEEVPEACATV</sequence>
<dbReference type="AlphaFoldDB" id="A0A4Y2RUR9"/>
<organism evidence="2 3">
    <name type="scientific">Araneus ventricosus</name>
    <name type="common">Orbweaver spider</name>
    <name type="synonym">Epeira ventricosa</name>
    <dbReference type="NCBI Taxonomy" id="182803"/>
    <lineage>
        <taxon>Eukaryota</taxon>
        <taxon>Metazoa</taxon>
        <taxon>Ecdysozoa</taxon>
        <taxon>Arthropoda</taxon>
        <taxon>Chelicerata</taxon>
        <taxon>Arachnida</taxon>
        <taxon>Araneae</taxon>
        <taxon>Araneomorphae</taxon>
        <taxon>Entelegynae</taxon>
        <taxon>Araneoidea</taxon>
        <taxon>Araneidae</taxon>
        <taxon>Araneus</taxon>
    </lineage>
</organism>